<accession>E0W1L7</accession>
<dbReference type="PANTHER" id="PTHR46348:SF1">
    <property type="entry name" value="DELETED IN LUNG AND ESOPHAGEAL CANCER PROTEIN 1"/>
    <property type="match status" value="1"/>
</dbReference>
<keyword evidence="1" id="KW-0175">Coiled coil</keyword>
<organism>
    <name type="scientific">Pediculus humanus subsp. corporis</name>
    <name type="common">Body louse</name>
    <dbReference type="NCBI Taxonomy" id="121224"/>
    <lineage>
        <taxon>Eukaryota</taxon>
        <taxon>Metazoa</taxon>
        <taxon>Ecdysozoa</taxon>
        <taxon>Arthropoda</taxon>
        <taxon>Hexapoda</taxon>
        <taxon>Insecta</taxon>
        <taxon>Pterygota</taxon>
        <taxon>Neoptera</taxon>
        <taxon>Paraneoptera</taxon>
        <taxon>Psocodea</taxon>
        <taxon>Troctomorpha</taxon>
        <taxon>Phthiraptera</taxon>
        <taxon>Anoplura</taxon>
        <taxon>Pediculidae</taxon>
        <taxon>Pediculus</taxon>
    </lineage>
</organism>
<evidence type="ECO:0000313" key="5">
    <source>
        <dbReference type="Proteomes" id="UP000009046"/>
    </source>
</evidence>
<dbReference type="CTD" id="8232192"/>
<dbReference type="GO" id="GO:0015631">
    <property type="term" value="F:tubulin binding"/>
    <property type="evidence" value="ECO:0007669"/>
    <property type="project" value="TreeGrafter"/>
</dbReference>
<dbReference type="GO" id="GO:0005929">
    <property type="term" value="C:cilium"/>
    <property type="evidence" value="ECO:0007669"/>
    <property type="project" value="TreeGrafter"/>
</dbReference>
<reference evidence="3" key="2">
    <citation type="submission" date="2007-04" db="EMBL/GenBank/DDBJ databases">
        <title>The genome of the human body louse.</title>
        <authorList>
            <consortium name="The Human Body Louse Genome Consortium"/>
            <person name="Kirkness E."/>
            <person name="Walenz B."/>
            <person name="Hass B."/>
            <person name="Bruggner R."/>
            <person name="Strausberg R."/>
        </authorList>
    </citation>
    <scope>NUCLEOTIDE SEQUENCE</scope>
    <source>
        <strain evidence="3">USDA</strain>
    </source>
</reference>
<proteinExistence type="predicted"/>
<name>E0W1L7_PEDHC</name>
<dbReference type="GO" id="GO:0008285">
    <property type="term" value="P:negative regulation of cell population proliferation"/>
    <property type="evidence" value="ECO:0007669"/>
    <property type="project" value="InterPro"/>
</dbReference>
<dbReference type="KEGG" id="phu:Phum_PHUM578830"/>
<evidence type="ECO:0000256" key="1">
    <source>
        <dbReference type="SAM" id="Coils"/>
    </source>
</evidence>
<dbReference type="Proteomes" id="UP000009046">
    <property type="component" value="Unassembled WGS sequence"/>
</dbReference>
<dbReference type="InterPro" id="IPR013783">
    <property type="entry name" value="Ig-like_fold"/>
</dbReference>
<dbReference type="GeneID" id="8232192"/>
<dbReference type="OrthoDB" id="2115465at2759"/>
<feature type="compositionally biased region" description="Basic and acidic residues" evidence="2">
    <location>
        <begin position="1106"/>
        <end position="1126"/>
    </location>
</feature>
<dbReference type="STRING" id="121224.E0W1L7"/>
<dbReference type="VEuPathDB" id="VectorBase:PHUM578830"/>
<keyword evidence="5" id="KW-1185">Reference proteome</keyword>
<dbReference type="EMBL" id="DS235872">
    <property type="protein sequence ID" value="EEB19523.1"/>
    <property type="molecule type" value="Genomic_DNA"/>
</dbReference>
<feature type="coiled-coil region" evidence="1">
    <location>
        <begin position="85"/>
        <end position="115"/>
    </location>
</feature>
<dbReference type="GO" id="GO:0005737">
    <property type="term" value="C:cytoplasm"/>
    <property type="evidence" value="ECO:0007669"/>
    <property type="project" value="TreeGrafter"/>
</dbReference>
<evidence type="ECO:0000313" key="3">
    <source>
        <dbReference type="EMBL" id="EEB19523.1"/>
    </source>
</evidence>
<reference evidence="3" key="1">
    <citation type="submission" date="2007-04" db="EMBL/GenBank/DDBJ databases">
        <title>Annotation of Pediculus humanus corporis strain USDA.</title>
        <authorList>
            <person name="Kirkness E."/>
            <person name="Hannick L."/>
            <person name="Hass B."/>
            <person name="Bruggner R."/>
            <person name="Lawson D."/>
            <person name="Bidwell S."/>
            <person name="Joardar V."/>
            <person name="Caler E."/>
            <person name="Walenz B."/>
            <person name="Inman J."/>
            <person name="Schobel S."/>
            <person name="Galinsky K."/>
            <person name="Amedeo P."/>
            <person name="Strausberg R."/>
        </authorList>
    </citation>
    <scope>NUCLEOTIDE SEQUENCE</scope>
    <source>
        <strain evidence="3">USDA</strain>
    </source>
</reference>
<dbReference type="PANTHER" id="PTHR46348">
    <property type="entry name" value="DELETED IN LUNG AND ESOPHAGEAL CANCER PROTEIN 1"/>
    <property type="match status" value="1"/>
</dbReference>
<dbReference type="Pfam" id="PF14874">
    <property type="entry name" value="PapD-like"/>
    <property type="match status" value="1"/>
</dbReference>
<dbReference type="Pfam" id="PF24771">
    <property type="entry name" value="Ig_CFAP74_1st"/>
    <property type="match status" value="1"/>
</dbReference>
<dbReference type="eggNOG" id="ENOG502QQQ5">
    <property type="taxonomic scope" value="Eukaryota"/>
</dbReference>
<feature type="compositionally biased region" description="Low complexity" evidence="2">
    <location>
        <begin position="1138"/>
        <end position="1150"/>
    </location>
</feature>
<evidence type="ECO:0000313" key="4">
    <source>
        <dbReference type="EnsemblMetazoa" id="PHUM578830-PA"/>
    </source>
</evidence>
<dbReference type="InterPro" id="IPR033304">
    <property type="entry name" value="DLEC1"/>
</dbReference>
<dbReference type="EnsemblMetazoa" id="PHUM578830-RA">
    <property type="protein sequence ID" value="PHUM578830-PA"/>
    <property type="gene ID" value="PHUM578830"/>
</dbReference>
<dbReference type="InParanoid" id="E0W1L7"/>
<sequence>MESIPLIPRSDIKPNCDVLPLIRELFQGELENTLSHSATKKKSQNLLKKLKHEKNLHEKCKPCKNKEPPPHYLSSIKKNNLFSFSEKIIDAYTEHENELEDIENAEKNILQINCQYLKRKAKLLECKEYKDLYILKRQPQFKALDVTYVKKFKLLQGEAGLPLRYLAHTDFRVKNFKNWRKRLESFSQDSLLNNFIKRVPNQLPALEPEKCLPKNFNKKPFKQRKPRPKKTIQEIEDMNIFIAEPKIVFFTNYVPGEIYCTEVEVKNIYQKGLKFQLKPMNLNGPFKVRFKSQLNVSKLSPGLSFKLEVEFYPQSLEIVADDISIAIENGKNLLIPLMAYLEPPVLKTHGDINEYTKSVTEKIASSFIECGACFTGDTKVIKIKFQCYHGFGEFFIMSSENWNRNNVNSMTTENLLEIPPFRVYPAYFKLKKNEVIELLIEFSPKTSGTHVENIMIACDNGEVRSLDLLGDAMGWHSYFFTFQDDILKELPMDCDDDIKVKYLLDFNDTSPFGKLQKSFHILNNSNMCFEFQWKIREANILNGHDKYLKLIKDQIKIEPENGTIESHSIKEFNVTVTFDNAEIGAYRMVLSLYVLNLPYQCIEEDDTIIQPTGLVRNLYSQSLYGEEEFTNSSPELLSLQGTYESLQESIKSYVECQNKNQVLSKTDFCKTTCLPNPGLCAKPLKKSKTFFNIGESIDEESLNCFCRGKPITEPESNSESCLSTRNERLGELIIPKNDVAWDFVDILVDEIEIWAEVTPIRVLIMPCVLEFSISPETPVTCKWENSSDTTDVMNSESKFKKLSSEFITNESTNGNFQDNNDECSHSNIDENEAGEGIFEILKPSESFIVPELSEFVTKIGVRGIKPGKFKENLRLEINNGIFHLNLTVQGTVTTKYLKATPNILNYKVIKSGTLSKKNYTIQNNYFDKLWLKTYQYDFDFDTDNFKEVEQIKGKNVSKENVPSEYVFILGNVKLPLLTLSTPRFRNAILAPSGTMYVGHIGIISHCYVPCFFCRSSEPLILAVVGITEKLNVTFEIVDFPDDSPSSIVNTNDKIPIPFLYKTITRVRWPVKNYDPNLKKRYIFQEDVLTFKCHCYEVEKEAQRAFDSKQEEGIVRESSEKQKKIDEINVENLKNSPTNSNNNNNNNNNNNEYCGLDEKKEEKLLVGEENFYNEKKSDLNSLQKYPSQKSSIENLNLFKAEINFSNVEYGTSAKRQFVIRNETPVPTTFSIQVKNFGCREENIGKFENKIIKIRNAIFNYSKENEKRKEPVLITVEPEMGELSGHEAVCIDVVATGITWGKYTDCITCQIKGLPVFFLKVTLQIVGLPFYLPFFSNYKTEKPTLRFEPTTNIFEPLSKDLRVVNRCTIPITISWIIVFTQSSDKEEETDDNLNLYTDSNLDSNHSEESNKSVKVYLPKNASGNGPTFFNIPETKEFTASHKTETMESFAKRESYSGKIECTESFNVGKNRLESLISSSSSGEETTKSDQGQRIVFRIDLHNFQVTPKEISIEPFDEKTITVTFDPRLYKSNNSKQEFGAILKCYIKLNPSDENSNGFYHRPCGMDYLINVLDFHAIVENPLVSFNILKGDLKFFMDLECLVTYKSVVYAYEKLNKTRRDDLAKTTAFEDATKKVMSKSEKTMEGQEVKKIRQSDREPWNKYFKNDLPNFPTKKTRKFILEPRDSYRINLHRMSSKSDNSVCHNDYYYYENEGEYVDVSIPEETQIKSKSFNHLNIIEEKINFVQTGFLTQTITAELHLSFPALKLSPKNLDFGNVYIGETKIKHCSLINITGTPTHYKMKSKCNVNEFIANPLTGFLPSTNHNSDIGKTLTIQFKPSQPGYFTQTYQIYCNSAMEFDCYELPVSGLGTWNEKYKSINKMDNAVKLDEVFLTD</sequence>
<evidence type="ECO:0000256" key="2">
    <source>
        <dbReference type="SAM" id="MobiDB-lite"/>
    </source>
</evidence>
<dbReference type="Gene3D" id="2.60.40.10">
    <property type="entry name" value="Immunoglobulins"/>
    <property type="match status" value="5"/>
</dbReference>
<gene>
    <name evidence="4" type="primary">8232192</name>
    <name evidence="3" type="ORF">Phum_PHUM578830</name>
</gene>
<dbReference type="HOGENOM" id="CLU_247013_0_0_1"/>
<protein>
    <submittedName>
        <fullName evidence="3 4">Uncharacterized protein</fullName>
    </submittedName>
</protein>
<feature type="region of interest" description="Disordered" evidence="2">
    <location>
        <begin position="1106"/>
        <end position="1152"/>
    </location>
</feature>
<dbReference type="EMBL" id="AAZO01007049">
    <property type="status" value="NOT_ANNOTATED_CDS"/>
    <property type="molecule type" value="Genomic_DNA"/>
</dbReference>
<reference evidence="4" key="3">
    <citation type="submission" date="2020-05" db="UniProtKB">
        <authorList>
            <consortium name="EnsemblMetazoa"/>
        </authorList>
    </citation>
    <scope>IDENTIFICATION</scope>
    <source>
        <strain evidence="4">USDA</strain>
    </source>
</reference>
<dbReference type="RefSeq" id="XP_002432261.1">
    <property type="nucleotide sequence ID" value="XM_002432216.1"/>
</dbReference>